<sequence>MMEAETNKLHELVKPHVDSFDYFVERGLEMAVFNLQPLEVEQRLTATTLRMWLEKPVVSPPMKDSAQLLDHRLLPAERNCMQCRLAGLTYRGLLTVDVCFQWNNGPVIRHNMSCGRMPIMVKSNLCHLRGLDQRQLVSLKEEALEMGGYFICSGLERIMRLLIVPKRNHIVALKRSAFRKRGSAYTDKGVLMRCVRPDQSSVTLRVYYLQHGSATLGFMYAISQLILCQFCRLDFLLVQVGDCNSLNLEYLRSRRQEFLVPVGIILKALIETNDREIFDQLTSVHEEAHNGIKGAVGTQLIVQRAKIILDEVRTYAVFTRFQCVQFIGERFRPLLEVSESLSAVAVGEKVLKDFMFVHLDNSRDKFNLLIHILHRLFAFADGTAAVDNADALQHQELLLPGHLLNVFVKDRMQNWLSRIKTVISKEVEGNTSFDLQDLTKLLKLMEKVSLTSICKDVEYLLTTGNLSTQSTLDLQQASGFTVVAEKLNFLRFISHFRSVHRGAFFAQLRTTTVRKLLPESWGFLCPVHTPDGTPCGLLNHLTSLCQVSTDLDTRGHLKDPITIRKSITTALVGLGMIPIMPLIARLSPPEHLVVLLDGRLLGHMRSDLIPAAATHLRKLKVTGTSEVPDDLEVAYVPCTFAGAYPGLFLYTTPARFLRPVKQLESFFRSDEVLELIAPFEQAYMDIRCPDGGDTRKDIKLAVATHEEICPTAMLSVVANLTPWSDHNQSPRNMYQCQMGKQTMGFPGQAIKFRSDNKLYRLQTPQSPIAQTATYKDYHVDEFPVGTNAVVAVLAYTGYDMEDAMILNKSSMERGMCHGQIYKSETVDLTEMRQRGDGIVNVFSRSDGQAGRRTVSGMDQTSFIDRDGLPHVGQVLKNEDPFCSVLNTMTGRVKLSKLKASEMVVVDSVAVIGTGYKEPLQKVNIRMRHGRNPVIGDKFSSRHGQKGVLSQLWPDIDMPFSAVTGMRPDIIINPHAFPSRMTIGMLLESMAGKGGAVLGKFVDATPFQNVGKKEFMLEYESKKKHDFKSPCHHPESAITEFGQQLASHGFNYHGTEVMYSGVLGTELTCEIFIGIVYYQRLRHMVSDKFQVRSMGAVNPVTRQPVKGRKLGGGIRFGEMERDALLAHGAAYLLHDRLHACSDYHIADICSLCGSLLSPVPLLSDKSGSGLAFGLPLLTSKVKKSVCRVCNTSRGIERVAMPFVFRYLAAELAAMNIKLTLNVKDGH</sequence>
<name>A0ACC2BRU5_DIPCM</name>
<organism evidence="1 2">
    <name type="scientific">Diphasiastrum complanatum</name>
    <name type="common">Issler's clubmoss</name>
    <name type="synonym">Lycopodium complanatum</name>
    <dbReference type="NCBI Taxonomy" id="34168"/>
    <lineage>
        <taxon>Eukaryota</taxon>
        <taxon>Viridiplantae</taxon>
        <taxon>Streptophyta</taxon>
        <taxon>Embryophyta</taxon>
        <taxon>Tracheophyta</taxon>
        <taxon>Lycopodiopsida</taxon>
        <taxon>Lycopodiales</taxon>
        <taxon>Lycopodiaceae</taxon>
        <taxon>Lycopodioideae</taxon>
        <taxon>Diphasiastrum</taxon>
    </lineage>
</organism>
<proteinExistence type="predicted"/>
<dbReference type="EMBL" id="CM055104">
    <property type="protein sequence ID" value="KAJ7532499.1"/>
    <property type="molecule type" value="Genomic_DNA"/>
</dbReference>
<protein>
    <submittedName>
        <fullName evidence="1">Uncharacterized protein</fullName>
    </submittedName>
</protein>
<accession>A0ACC2BRU5</accession>
<evidence type="ECO:0000313" key="2">
    <source>
        <dbReference type="Proteomes" id="UP001162992"/>
    </source>
</evidence>
<gene>
    <name evidence="1" type="ORF">O6H91_13G006400</name>
</gene>
<evidence type="ECO:0000313" key="1">
    <source>
        <dbReference type="EMBL" id="KAJ7532499.1"/>
    </source>
</evidence>
<comment type="caution">
    <text evidence="1">The sequence shown here is derived from an EMBL/GenBank/DDBJ whole genome shotgun (WGS) entry which is preliminary data.</text>
</comment>
<reference evidence="2" key="1">
    <citation type="journal article" date="2024" name="Proc. Natl. Acad. Sci. U.S.A.">
        <title>Extraordinary preservation of gene collinearity over three hundred million years revealed in homosporous lycophytes.</title>
        <authorList>
            <person name="Li C."/>
            <person name="Wickell D."/>
            <person name="Kuo L.Y."/>
            <person name="Chen X."/>
            <person name="Nie B."/>
            <person name="Liao X."/>
            <person name="Peng D."/>
            <person name="Ji J."/>
            <person name="Jenkins J."/>
            <person name="Williams M."/>
            <person name="Shu S."/>
            <person name="Plott C."/>
            <person name="Barry K."/>
            <person name="Rajasekar S."/>
            <person name="Grimwood J."/>
            <person name="Han X."/>
            <person name="Sun S."/>
            <person name="Hou Z."/>
            <person name="He W."/>
            <person name="Dai G."/>
            <person name="Sun C."/>
            <person name="Schmutz J."/>
            <person name="Leebens-Mack J.H."/>
            <person name="Li F.W."/>
            <person name="Wang L."/>
        </authorList>
    </citation>
    <scope>NUCLEOTIDE SEQUENCE [LARGE SCALE GENOMIC DNA]</scope>
    <source>
        <strain evidence="2">cv. PW_Plant_1</strain>
    </source>
</reference>
<keyword evidence="2" id="KW-1185">Reference proteome</keyword>
<dbReference type="Proteomes" id="UP001162992">
    <property type="component" value="Chromosome 13"/>
</dbReference>